<reference evidence="1" key="1">
    <citation type="journal article" date="2020" name="mSystems">
        <title>Genome- and Community-Level Interaction Insights into Carbon Utilization and Element Cycling Functions of Hydrothermarchaeota in Hydrothermal Sediment.</title>
        <authorList>
            <person name="Zhou Z."/>
            <person name="Liu Y."/>
            <person name="Xu W."/>
            <person name="Pan J."/>
            <person name="Luo Z.H."/>
            <person name="Li M."/>
        </authorList>
    </citation>
    <scope>NUCLEOTIDE SEQUENCE [LARGE SCALE GENOMIC DNA]</scope>
    <source>
        <strain evidence="1">SpSt-1135</strain>
    </source>
</reference>
<name>A0A7C6EAX3_DESAE</name>
<comment type="caution">
    <text evidence="1">The sequence shown here is derived from an EMBL/GenBank/DDBJ whole genome shotgun (WGS) entry which is preliminary data.</text>
</comment>
<proteinExistence type="predicted"/>
<dbReference type="GO" id="GO:0016491">
    <property type="term" value="F:oxidoreductase activity"/>
    <property type="evidence" value="ECO:0007669"/>
    <property type="project" value="InterPro"/>
</dbReference>
<dbReference type="AlphaFoldDB" id="A0A7C6EAX3"/>
<dbReference type="Proteomes" id="UP000886400">
    <property type="component" value="Unassembled WGS sequence"/>
</dbReference>
<organism evidence="1">
    <name type="scientific">Desulfurella acetivorans</name>
    <dbReference type="NCBI Taxonomy" id="33002"/>
    <lineage>
        <taxon>Bacteria</taxon>
        <taxon>Pseudomonadati</taxon>
        <taxon>Campylobacterota</taxon>
        <taxon>Desulfurellia</taxon>
        <taxon>Desulfurellales</taxon>
        <taxon>Desulfurellaceae</taxon>
        <taxon>Desulfurella</taxon>
    </lineage>
</organism>
<gene>
    <name evidence="1" type="ORF">ENM99_00990</name>
</gene>
<evidence type="ECO:0000313" key="1">
    <source>
        <dbReference type="EMBL" id="HHS48435.1"/>
    </source>
</evidence>
<accession>A0A7C6EAX3</accession>
<dbReference type="SUPFAM" id="SSF69336">
    <property type="entry name" value="Alpha subunit of glutamate synthase, C-terminal domain"/>
    <property type="match status" value="1"/>
</dbReference>
<protein>
    <submittedName>
        <fullName evidence="1">Uncharacterized protein</fullName>
    </submittedName>
</protein>
<dbReference type="EMBL" id="DRZX01000042">
    <property type="protein sequence ID" value="HHS48435.1"/>
    <property type="molecule type" value="Genomic_DNA"/>
</dbReference>
<dbReference type="InterPro" id="IPR036485">
    <property type="entry name" value="Glu_synth_asu_C_sf"/>
</dbReference>
<sequence length="76" mass="8523">MQGGVIFVRQGVDGTLCSHEVILSKPDDKDMEKILVNVKKFCSIFGYDCDKIISDEFVKITPKSKRPYGNLYIPGP</sequence>